<evidence type="ECO:0000313" key="1">
    <source>
        <dbReference type="EMBL" id="MFD1805942.1"/>
    </source>
</evidence>
<comment type="caution">
    <text evidence="1">The sequence shown here is derived from an EMBL/GenBank/DDBJ whole genome shotgun (WGS) entry which is preliminary data.</text>
</comment>
<keyword evidence="2" id="KW-1185">Reference proteome</keyword>
<sequence length="150" mass="17284">MKAKFMLMIGILGLTACVNSNDKVFQGKNYQLAVAELSANSGLYQYVPYDRSGHMIIVDRLNIPESYASQFVKDWYAKETQYRKKDCQLQYKTYQNIPYATCDFNNGSRYAIYVLGTKENKGFAKVYISAEKQSEMNEKNLVKALTEFYP</sequence>
<dbReference type="PROSITE" id="PS51257">
    <property type="entry name" value="PROKAR_LIPOPROTEIN"/>
    <property type="match status" value="1"/>
</dbReference>
<dbReference type="Proteomes" id="UP001597420">
    <property type="component" value="Unassembled WGS sequence"/>
</dbReference>
<dbReference type="EMBL" id="JBHUFP010000006">
    <property type="protein sequence ID" value="MFD1805942.1"/>
    <property type="molecule type" value="Genomic_DNA"/>
</dbReference>
<protein>
    <recommendedName>
        <fullName evidence="3">Lipoprotein</fullName>
    </recommendedName>
</protein>
<proteinExistence type="predicted"/>
<evidence type="ECO:0000313" key="2">
    <source>
        <dbReference type="Proteomes" id="UP001597420"/>
    </source>
</evidence>
<evidence type="ECO:0008006" key="3">
    <source>
        <dbReference type="Google" id="ProtNLM"/>
    </source>
</evidence>
<name>A0ABW4NTJ0_9PAST</name>
<organism evidence="1 2">
    <name type="scientific">Pasteurella oralis</name>
    <dbReference type="NCBI Taxonomy" id="1071947"/>
    <lineage>
        <taxon>Bacteria</taxon>
        <taxon>Pseudomonadati</taxon>
        <taxon>Pseudomonadota</taxon>
        <taxon>Gammaproteobacteria</taxon>
        <taxon>Pasteurellales</taxon>
        <taxon>Pasteurellaceae</taxon>
        <taxon>Pasteurella</taxon>
    </lineage>
</organism>
<reference evidence="2" key="1">
    <citation type="journal article" date="2019" name="Int. J. Syst. Evol. Microbiol.">
        <title>The Global Catalogue of Microorganisms (GCM) 10K type strain sequencing project: providing services to taxonomists for standard genome sequencing and annotation.</title>
        <authorList>
            <consortium name="The Broad Institute Genomics Platform"/>
            <consortium name="The Broad Institute Genome Sequencing Center for Infectious Disease"/>
            <person name="Wu L."/>
            <person name="Ma J."/>
        </authorList>
    </citation>
    <scope>NUCLEOTIDE SEQUENCE [LARGE SCALE GENOMIC DNA]</scope>
    <source>
        <strain evidence="2">CCM 7950</strain>
    </source>
</reference>
<accession>A0ABW4NTJ0</accession>
<dbReference type="RefSeq" id="WP_101776392.1">
    <property type="nucleotide sequence ID" value="NZ_JAUNLA010000016.1"/>
</dbReference>
<gene>
    <name evidence="1" type="ORF">ACFSAV_06070</name>
</gene>